<dbReference type="EMBL" id="CADEAL010004119">
    <property type="protein sequence ID" value="CAB1452165.1"/>
    <property type="molecule type" value="Genomic_DNA"/>
</dbReference>
<organism evidence="7 8">
    <name type="scientific">Pleuronectes platessa</name>
    <name type="common">European plaice</name>
    <dbReference type="NCBI Taxonomy" id="8262"/>
    <lineage>
        <taxon>Eukaryota</taxon>
        <taxon>Metazoa</taxon>
        <taxon>Chordata</taxon>
        <taxon>Craniata</taxon>
        <taxon>Vertebrata</taxon>
        <taxon>Euteleostomi</taxon>
        <taxon>Actinopterygii</taxon>
        <taxon>Neopterygii</taxon>
        <taxon>Teleostei</taxon>
        <taxon>Neoteleostei</taxon>
        <taxon>Acanthomorphata</taxon>
        <taxon>Carangaria</taxon>
        <taxon>Pleuronectiformes</taxon>
        <taxon>Pleuronectoidei</taxon>
        <taxon>Pleuronectidae</taxon>
        <taxon>Pleuronectes</taxon>
    </lineage>
</organism>
<feature type="transmembrane region" description="Helical" evidence="6">
    <location>
        <begin position="145"/>
        <end position="165"/>
    </location>
</feature>
<dbReference type="Proteomes" id="UP001153269">
    <property type="component" value="Unassembled WGS sequence"/>
</dbReference>
<evidence type="ECO:0000256" key="6">
    <source>
        <dbReference type="RuleBase" id="RU361216"/>
    </source>
</evidence>
<comment type="subcellular location">
    <subcellularLocation>
        <location evidence="1 6">Membrane</location>
        <topology evidence="1 6">Multi-pass membrane protein</topology>
    </subcellularLocation>
</comment>
<protein>
    <recommendedName>
        <fullName evidence="6">Amino acid transporter</fullName>
    </recommendedName>
</protein>
<dbReference type="Pfam" id="PF00375">
    <property type="entry name" value="SDF"/>
    <property type="match status" value="1"/>
</dbReference>
<evidence type="ECO:0000256" key="4">
    <source>
        <dbReference type="ARBA" id="ARBA00022989"/>
    </source>
</evidence>
<reference evidence="7" key="1">
    <citation type="submission" date="2020-03" db="EMBL/GenBank/DDBJ databases">
        <authorList>
            <person name="Weist P."/>
        </authorList>
    </citation>
    <scope>NUCLEOTIDE SEQUENCE</scope>
</reference>
<dbReference type="GO" id="GO:0005313">
    <property type="term" value="F:L-glutamate transmembrane transporter activity"/>
    <property type="evidence" value="ECO:0007669"/>
    <property type="project" value="TreeGrafter"/>
</dbReference>
<gene>
    <name evidence="7" type="ORF">PLEPLA_LOCUS39904</name>
</gene>
<sequence>MHLMGVLIWYSPVGIFFLVAGQILKMKDAGVLGQQIGMYTLTVTTGLVIHSFITLPLIYFIFTRKNPFTFMAGLMEALTAAFGTSSSSVTLPISIKCLENNLRLDKRVTRFMVPIGAVLTMDGTALYEAVAVIFIAQVYNVELNLGQIVIVSITATVAAIGGSGIPQGGMVTMSMVLSSTGLPLEGISYIITVDWMLDRLRTTTNVLGDCFGVGVVQHLSRHELQAPAEECLAEAEAEAEKPFD</sequence>
<name>A0A9N7VM07_PLEPL</name>
<feature type="transmembrane region" description="Helical" evidence="6">
    <location>
        <begin position="36"/>
        <end position="62"/>
    </location>
</feature>
<evidence type="ECO:0000313" key="7">
    <source>
        <dbReference type="EMBL" id="CAB1452165.1"/>
    </source>
</evidence>
<accession>A0A9N7VM07</accession>
<keyword evidence="5 6" id="KW-0472">Membrane</keyword>
<dbReference type="InterPro" id="IPR001991">
    <property type="entry name" value="Na-dicarboxylate_symporter"/>
</dbReference>
<dbReference type="PANTHER" id="PTHR11958:SF63">
    <property type="entry name" value="AMINO ACID TRANSPORTER"/>
    <property type="match status" value="1"/>
</dbReference>
<evidence type="ECO:0000256" key="3">
    <source>
        <dbReference type="ARBA" id="ARBA00022692"/>
    </source>
</evidence>
<evidence type="ECO:0000256" key="2">
    <source>
        <dbReference type="ARBA" id="ARBA00022448"/>
    </source>
</evidence>
<comment type="caution">
    <text evidence="6">Lacks conserved residue(s) required for the propagation of feature annotation.</text>
</comment>
<dbReference type="PRINTS" id="PR00173">
    <property type="entry name" value="EDTRNSPORT"/>
</dbReference>
<feature type="transmembrane region" description="Helical" evidence="6">
    <location>
        <begin position="111"/>
        <end position="139"/>
    </location>
</feature>
<dbReference type="GO" id="GO:0005886">
    <property type="term" value="C:plasma membrane"/>
    <property type="evidence" value="ECO:0007669"/>
    <property type="project" value="TreeGrafter"/>
</dbReference>
<dbReference type="InterPro" id="IPR050746">
    <property type="entry name" value="DAACS"/>
</dbReference>
<feature type="transmembrane region" description="Helical" evidence="6">
    <location>
        <begin position="6"/>
        <end position="24"/>
    </location>
</feature>
<evidence type="ECO:0000256" key="5">
    <source>
        <dbReference type="ARBA" id="ARBA00023136"/>
    </source>
</evidence>
<keyword evidence="3 6" id="KW-0812">Transmembrane</keyword>
<dbReference type="Gene3D" id="1.10.3860.10">
    <property type="entry name" value="Sodium:dicarboxylate symporter"/>
    <property type="match status" value="1"/>
</dbReference>
<dbReference type="SUPFAM" id="SSF118215">
    <property type="entry name" value="Proton glutamate symport protein"/>
    <property type="match status" value="1"/>
</dbReference>
<keyword evidence="4 6" id="KW-1133">Transmembrane helix</keyword>
<keyword evidence="6" id="KW-0769">Symport</keyword>
<dbReference type="InterPro" id="IPR036458">
    <property type="entry name" value="Na:dicarbo_symporter_sf"/>
</dbReference>
<evidence type="ECO:0000256" key="1">
    <source>
        <dbReference type="ARBA" id="ARBA00004141"/>
    </source>
</evidence>
<proteinExistence type="inferred from homology"/>
<keyword evidence="2 6" id="KW-0813">Transport</keyword>
<evidence type="ECO:0000313" key="8">
    <source>
        <dbReference type="Proteomes" id="UP001153269"/>
    </source>
</evidence>
<dbReference type="AlphaFoldDB" id="A0A9N7VM07"/>
<comment type="caution">
    <text evidence="7">The sequence shown here is derived from an EMBL/GenBank/DDBJ whole genome shotgun (WGS) entry which is preliminary data.</text>
</comment>
<dbReference type="GO" id="GO:0015501">
    <property type="term" value="F:glutamate:sodium symporter activity"/>
    <property type="evidence" value="ECO:0007669"/>
    <property type="project" value="TreeGrafter"/>
</dbReference>
<keyword evidence="8" id="KW-1185">Reference proteome</keyword>
<dbReference type="GO" id="GO:0015175">
    <property type="term" value="F:neutral L-amino acid transmembrane transporter activity"/>
    <property type="evidence" value="ECO:0007669"/>
    <property type="project" value="TreeGrafter"/>
</dbReference>
<comment type="similarity">
    <text evidence="6">Belongs to the dicarboxylate/amino acid:cation symporter (DAACS) (TC 2.A.23) family.</text>
</comment>
<dbReference type="PANTHER" id="PTHR11958">
    <property type="entry name" value="SODIUM/DICARBOXYLATE SYMPORTER-RELATED"/>
    <property type="match status" value="1"/>
</dbReference>